<organism evidence="1 2">
    <name type="scientific">[Pasteurella] mairii</name>
    <dbReference type="NCBI Taxonomy" id="757"/>
    <lineage>
        <taxon>Bacteria</taxon>
        <taxon>Pseudomonadati</taxon>
        <taxon>Pseudomonadota</taxon>
        <taxon>Gammaproteobacteria</taxon>
        <taxon>Pasteurellales</taxon>
        <taxon>Pasteurellaceae</taxon>
    </lineage>
</organism>
<evidence type="ECO:0000313" key="2">
    <source>
        <dbReference type="Proteomes" id="UP000254280"/>
    </source>
</evidence>
<reference evidence="1 2" key="1">
    <citation type="submission" date="2018-06" db="EMBL/GenBank/DDBJ databases">
        <authorList>
            <consortium name="Pathogen Informatics"/>
            <person name="Doyle S."/>
        </authorList>
    </citation>
    <scope>NUCLEOTIDE SEQUENCE [LARGE SCALE GENOMIC DNA]</scope>
    <source>
        <strain evidence="1 2">NCTC10699</strain>
    </source>
</reference>
<evidence type="ECO:0000313" key="1">
    <source>
        <dbReference type="EMBL" id="SUB33775.1"/>
    </source>
</evidence>
<dbReference type="AlphaFoldDB" id="A0A379B570"/>
<name>A0A379B570_9PAST</name>
<proteinExistence type="predicted"/>
<sequence length="165" mass="19062">MSFDFFHVFHLDNIGKSISLKQIGLENKVRPLIKKNGAFGRSAEDSIESRFIAQFVAGERVTFSNVYNFGKEANGIVDPLWAIGSAKIEGKINNVKFFPGNFATADITYELYDKFTDPYDTFNWVKGEWNTNGTPYEIKDRWTNTVKFNYRPQTEEQLLQLLKQR</sequence>
<dbReference type="OrthoDB" id="6442213at2"/>
<accession>A0A379B570</accession>
<keyword evidence="2" id="KW-1185">Reference proteome</keyword>
<protein>
    <submittedName>
        <fullName evidence="1">Uncharacterized protein</fullName>
    </submittedName>
</protein>
<dbReference type="EMBL" id="UGSS01000002">
    <property type="protein sequence ID" value="SUB33775.1"/>
    <property type="molecule type" value="Genomic_DNA"/>
</dbReference>
<dbReference type="Proteomes" id="UP000254280">
    <property type="component" value="Unassembled WGS sequence"/>
</dbReference>
<gene>
    <name evidence="1" type="ORF">NCTC10699_01406</name>
</gene>